<gene>
    <name evidence="1" type="ORF">N473_04635</name>
</gene>
<dbReference type="EMBL" id="AUYC01000073">
    <property type="protein sequence ID" value="KZN58725.1"/>
    <property type="molecule type" value="Genomic_DNA"/>
</dbReference>
<comment type="caution">
    <text evidence="1">The sequence shown here is derived from an EMBL/GenBank/DDBJ whole genome shotgun (WGS) entry which is preliminary data.</text>
</comment>
<proteinExistence type="predicted"/>
<evidence type="ECO:0000313" key="1">
    <source>
        <dbReference type="EMBL" id="KZN58725.1"/>
    </source>
</evidence>
<accession>A0A167HZW6</accession>
<dbReference type="RefSeq" id="WP_155735715.1">
    <property type="nucleotide sequence ID" value="NZ_AUYC01000073.1"/>
</dbReference>
<reference evidence="1 2" key="1">
    <citation type="submission" date="2013-07" db="EMBL/GenBank/DDBJ databases">
        <title>Comparative Genomic and Metabolomic Analysis of Twelve Strains of Pseudoalteromonas luteoviolacea.</title>
        <authorList>
            <person name="Vynne N.G."/>
            <person name="Mansson M."/>
            <person name="Gram L."/>
        </authorList>
    </citation>
    <scope>NUCLEOTIDE SEQUENCE [LARGE SCALE GENOMIC DNA]</scope>
    <source>
        <strain evidence="1 2">CPMOR-1</strain>
    </source>
</reference>
<evidence type="ECO:0000313" key="2">
    <source>
        <dbReference type="Proteomes" id="UP000076486"/>
    </source>
</evidence>
<sequence length="45" mass="5010">MSNKKSIQKLENKYFNMVSGGRDGGLVVIPKTKAVPDYPNKIQKS</sequence>
<name>A0A167HZW6_9GAMM</name>
<dbReference type="AlphaFoldDB" id="A0A167HZW6"/>
<dbReference type="Proteomes" id="UP000076486">
    <property type="component" value="Unassembled WGS sequence"/>
</dbReference>
<protein>
    <submittedName>
        <fullName evidence="1">Uncharacterized protein</fullName>
    </submittedName>
</protein>
<organism evidence="1 2">
    <name type="scientific">Pseudoalteromonas luteoviolacea CPMOR-1</name>
    <dbReference type="NCBI Taxonomy" id="1365248"/>
    <lineage>
        <taxon>Bacteria</taxon>
        <taxon>Pseudomonadati</taxon>
        <taxon>Pseudomonadota</taxon>
        <taxon>Gammaproteobacteria</taxon>
        <taxon>Alteromonadales</taxon>
        <taxon>Pseudoalteromonadaceae</taxon>
        <taxon>Pseudoalteromonas</taxon>
    </lineage>
</organism>
<dbReference type="PATRIC" id="fig|1365248.3.peg.4871"/>